<dbReference type="InterPro" id="IPR013325">
    <property type="entry name" value="RNA_pol_sigma_r2"/>
</dbReference>
<dbReference type="AlphaFoldDB" id="A0A7T3ZX10"/>
<feature type="domain" description="RNA polymerase sigma-70 region 2" evidence="5">
    <location>
        <begin position="19"/>
        <end position="82"/>
    </location>
</feature>
<dbReference type="Gene3D" id="1.10.10.10">
    <property type="entry name" value="Winged helix-like DNA-binding domain superfamily/Winged helix DNA-binding domain"/>
    <property type="match status" value="1"/>
</dbReference>
<dbReference type="SUPFAM" id="SSF88946">
    <property type="entry name" value="Sigma2 domain of RNA polymerase sigma factors"/>
    <property type="match status" value="1"/>
</dbReference>
<dbReference type="GO" id="GO:0006352">
    <property type="term" value="P:DNA-templated transcription initiation"/>
    <property type="evidence" value="ECO:0007669"/>
    <property type="project" value="InterPro"/>
</dbReference>
<dbReference type="NCBIfam" id="TIGR02937">
    <property type="entry name" value="sigma70-ECF"/>
    <property type="match status" value="1"/>
</dbReference>
<feature type="domain" description="DUF6596" evidence="7">
    <location>
        <begin position="194"/>
        <end position="294"/>
    </location>
</feature>
<evidence type="ECO:0000259" key="6">
    <source>
        <dbReference type="Pfam" id="PF08281"/>
    </source>
</evidence>
<sequence length="424" mass="46104">MATESAAAARALTAIGEEDHGRLLAALARTFHDLDLAEEALADAIVRAVETWPDRGVPASPQAWLMTTAKNRAIDLIRADARRARHLARLRIEDERRPGDHEDHADRLGADLDSARIPDDRLGLFFTCAHPTLKEPERIALILRFLAGLSTAEVAAAFLVDTTTMQQRIVRAKKRITVTGIPFGTPTEEVLGDRLPGVLRVVYLIFTQGFAATAGPVHARTDLQEEAIRLARLLVRLLPDRTEARGLLALLLLTRARAEARVDEHGRPIPLAHQDRRRWDSRLIAEGLGLAQAAAGEQGAGAYTVQAAIAAVHAEAPTFAETDWPQILVLYRLLERFEPTPVVALNIAVVRGKVSGPATGLSALDALGGQAQLQRHRPYHIARAITLRELGREDDAEAALRSALACPGNDAESDYLTARITDDG</sequence>
<dbReference type="PANTHER" id="PTHR47756">
    <property type="entry name" value="BLL6612 PROTEIN-RELATED"/>
    <property type="match status" value="1"/>
</dbReference>
<dbReference type="InterPro" id="IPR007627">
    <property type="entry name" value="RNA_pol_sigma70_r2"/>
</dbReference>
<evidence type="ECO:0000256" key="3">
    <source>
        <dbReference type="ARBA" id="ARBA00023082"/>
    </source>
</evidence>
<accession>A0A7T3ZX10</accession>
<dbReference type="InterPro" id="IPR013249">
    <property type="entry name" value="RNA_pol_sigma70_r4_t2"/>
</dbReference>
<reference evidence="8 9" key="1">
    <citation type="submission" date="2020-12" db="EMBL/GenBank/DDBJ databases">
        <title>FDA dAtabase for Regulatory Grade micrObial Sequences (FDA-ARGOS): Supporting development and validation of Infectious Disease Dx tests.</title>
        <authorList>
            <person name="Sproer C."/>
            <person name="Gronow S."/>
            <person name="Severitt S."/>
            <person name="Schroder I."/>
            <person name="Tallon L."/>
            <person name="Sadzewicz L."/>
            <person name="Zhao X."/>
            <person name="Boylan J."/>
            <person name="Ott S."/>
            <person name="Bowen H."/>
            <person name="Vavikolanu K."/>
            <person name="Mehta A."/>
            <person name="Aluvathingal J."/>
            <person name="Nadendla S."/>
            <person name="Lowell S."/>
            <person name="Myers T."/>
            <person name="Yan Y."/>
            <person name="Sichtig H."/>
        </authorList>
    </citation>
    <scope>NUCLEOTIDE SEQUENCE [LARGE SCALE GENOMIC DNA]</scope>
    <source>
        <strain evidence="8 9">FDAARGOS_990</strain>
    </source>
</reference>
<dbReference type="Pfam" id="PF20239">
    <property type="entry name" value="DUF6596"/>
    <property type="match status" value="1"/>
</dbReference>
<comment type="similarity">
    <text evidence="1">Belongs to the sigma-70 factor family. ECF subfamily.</text>
</comment>
<evidence type="ECO:0000256" key="1">
    <source>
        <dbReference type="ARBA" id="ARBA00010641"/>
    </source>
</evidence>
<dbReference type="InterPro" id="IPR046531">
    <property type="entry name" value="DUF6596"/>
</dbReference>
<feature type="domain" description="RNA polymerase sigma factor 70 region 4 type 2" evidence="6">
    <location>
        <begin position="128"/>
        <end position="176"/>
    </location>
</feature>
<dbReference type="PANTHER" id="PTHR47756:SF2">
    <property type="entry name" value="BLL6612 PROTEIN"/>
    <property type="match status" value="1"/>
</dbReference>
<evidence type="ECO:0000256" key="2">
    <source>
        <dbReference type="ARBA" id="ARBA00023015"/>
    </source>
</evidence>
<dbReference type="Pfam" id="PF08281">
    <property type="entry name" value="Sigma70_r4_2"/>
    <property type="match status" value="1"/>
</dbReference>
<name>A0A7T3ZX10_9MICO</name>
<dbReference type="Gene3D" id="1.10.1740.10">
    <property type="match status" value="1"/>
</dbReference>
<dbReference type="RefSeq" id="WP_198498416.1">
    <property type="nucleotide sequence ID" value="NZ_CP065989.1"/>
</dbReference>
<evidence type="ECO:0000313" key="8">
    <source>
        <dbReference type="EMBL" id="QQB13194.1"/>
    </source>
</evidence>
<keyword evidence="2" id="KW-0805">Transcription regulation</keyword>
<keyword evidence="4" id="KW-0804">Transcription</keyword>
<dbReference type="Proteomes" id="UP000595374">
    <property type="component" value="Chromosome"/>
</dbReference>
<proteinExistence type="inferred from homology"/>
<dbReference type="GO" id="GO:0016987">
    <property type="term" value="F:sigma factor activity"/>
    <property type="evidence" value="ECO:0007669"/>
    <property type="project" value="UniProtKB-KW"/>
</dbReference>
<evidence type="ECO:0000259" key="5">
    <source>
        <dbReference type="Pfam" id="PF04542"/>
    </source>
</evidence>
<dbReference type="InterPro" id="IPR013324">
    <property type="entry name" value="RNA_pol_sigma_r3/r4-like"/>
</dbReference>
<dbReference type="Pfam" id="PF04542">
    <property type="entry name" value="Sigma70_r2"/>
    <property type="match status" value="1"/>
</dbReference>
<dbReference type="InterPro" id="IPR036388">
    <property type="entry name" value="WH-like_DNA-bd_sf"/>
</dbReference>
<keyword evidence="3" id="KW-0731">Sigma factor</keyword>
<dbReference type="GO" id="GO:0003677">
    <property type="term" value="F:DNA binding"/>
    <property type="evidence" value="ECO:0007669"/>
    <property type="project" value="InterPro"/>
</dbReference>
<dbReference type="SUPFAM" id="SSF88659">
    <property type="entry name" value="Sigma3 and sigma4 domains of RNA polymerase sigma factors"/>
    <property type="match status" value="1"/>
</dbReference>
<dbReference type="EMBL" id="CP065989">
    <property type="protein sequence ID" value="QQB13194.1"/>
    <property type="molecule type" value="Genomic_DNA"/>
</dbReference>
<evidence type="ECO:0000259" key="7">
    <source>
        <dbReference type="Pfam" id="PF20239"/>
    </source>
</evidence>
<protein>
    <submittedName>
        <fullName evidence="8">Sigma-70 family RNA polymerase sigma factor</fullName>
    </submittedName>
</protein>
<organism evidence="8 9">
    <name type="scientific">Brevibacterium casei</name>
    <dbReference type="NCBI Taxonomy" id="33889"/>
    <lineage>
        <taxon>Bacteria</taxon>
        <taxon>Bacillati</taxon>
        <taxon>Actinomycetota</taxon>
        <taxon>Actinomycetes</taxon>
        <taxon>Micrococcales</taxon>
        <taxon>Brevibacteriaceae</taxon>
        <taxon>Brevibacterium</taxon>
    </lineage>
</organism>
<gene>
    <name evidence="8" type="ORF">I6H47_10040</name>
</gene>
<evidence type="ECO:0000256" key="4">
    <source>
        <dbReference type="ARBA" id="ARBA00023163"/>
    </source>
</evidence>
<evidence type="ECO:0000313" key="9">
    <source>
        <dbReference type="Proteomes" id="UP000595374"/>
    </source>
</evidence>
<dbReference type="InterPro" id="IPR014284">
    <property type="entry name" value="RNA_pol_sigma-70_dom"/>
</dbReference>